<name>A0A4S8VLY9_AURPU</name>
<dbReference type="EMBL" id="QZAJ01000271">
    <property type="protein sequence ID" value="THW12621.1"/>
    <property type="molecule type" value="Genomic_DNA"/>
</dbReference>
<evidence type="ECO:0000256" key="5">
    <source>
        <dbReference type="SAM" id="MobiDB-lite"/>
    </source>
</evidence>
<dbReference type="Pfam" id="PF00444">
    <property type="entry name" value="Ribosomal_L36"/>
    <property type="match status" value="1"/>
</dbReference>
<dbReference type="InterPro" id="IPR035977">
    <property type="entry name" value="Ribosomal_bL36_sp"/>
</dbReference>
<evidence type="ECO:0000256" key="1">
    <source>
        <dbReference type="ARBA" id="ARBA00007645"/>
    </source>
</evidence>
<accession>A0A4S8VLY9</accession>
<evidence type="ECO:0000256" key="4">
    <source>
        <dbReference type="RuleBase" id="RU000570"/>
    </source>
</evidence>
<sequence>MRAHRLQHFIRQLAHLENVANVARQTRRIAHKEPGRFPTNKRDEGPKFRQEVVRWLQGTDTAAEMLESRGRGLDTENSADDQSQSVRRKGGKYVYIICSKNPKHKQRQG</sequence>
<dbReference type="GO" id="GO:0003735">
    <property type="term" value="F:structural constituent of ribosome"/>
    <property type="evidence" value="ECO:0007669"/>
    <property type="project" value="InterPro"/>
</dbReference>
<proteinExistence type="inferred from homology"/>
<gene>
    <name evidence="6" type="ORF">D6D24_06491</name>
</gene>
<dbReference type="GO" id="GO:0005840">
    <property type="term" value="C:ribosome"/>
    <property type="evidence" value="ECO:0007669"/>
    <property type="project" value="UniProtKB-KW"/>
</dbReference>
<reference evidence="6 7" key="1">
    <citation type="submission" date="2018-10" db="EMBL/GenBank/DDBJ databases">
        <title>Fifty Aureobasidium pullulans genomes reveal a recombining polyextremotolerant generalist.</title>
        <authorList>
            <person name="Gostincar C."/>
            <person name="Turk M."/>
            <person name="Zajc J."/>
            <person name="Gunde-Cimerman N."/>
        </authorList>
    </citation>
    <scope>NUCLEOTIDE SEQUENCE [LARGE SCALE GENOMIC DNA]</scope>
    <source>
        <strain evidence="6 7">EXF-11318</strain>
    </source>
</reference>
<dbReference type="GO" id="GO:0006412">
    <property type="term" value="P:translation"/>
    <property type="evidence" value="ECO:0007669"/>
    <property type="project" value="InterPro"/>
</dbReference>
<comment type="similarity">
    <text evidence="1 4">Belongs to the bacterial ribosomal protein bL36 family.</text>
</comment>
<keyword evidence="3 4" id="KW-0687">Ribonucleoprotein</keyword>
<dbReference type="NCBIfam" id="TIGR01022">
    <property type="entry name" value="rpmJ_bact"/>
    <property type="match status" value="1"/>
</dbReference>
<keyword evidence="2 4" id="KW-0689">Ribosomal protein</keyword>
<protein>
    <recommendedName>
        <fullName evidence="4">Ribosomal protein</fullName>
    </recommendedName>
</protein>
<evidence type="ECO:0000256" key="2">
    <source>
        <dbReference type="ARBA" id="ARBA00022980"/>
    </source>
</evidence>
<feature type="region of interest" description="Disordered" evidence="5">
    <location>
        <begin position="67"/>
        <end position="88"/>
    </location>
</feature>
<dbReference type="InterPro" id="IPR000473">
    <property type="entry name" value="Ribosomal_bL36"/>
</dbReference>
<dbReference type="Proteomes" id="UP000308014">
    <property type="component" value="Unassembled WGS sequence"/>
</dbReference>
<dbReference type="AlphaFoldDB" id="A0A4S8VLY9"/>
<dbReference type="SUPFAM" id="SSF57840">
    <property type="entry name" value="Ribosomal protein L36"/>
    <property type="match status" value="1"/>
</dbReference>
<comment type="caution">
    <text evidence="6">The sequence shown here is derived from an EMBL/GenBank/DDBJ whole genome shotgun (WGS) entry which is preliminary data.</text>
</comment>
<organism evidence="6 7">
    <name type="scientific">Aureobasidium pullulans</name>
    <name type="common">Black yeast</name>
    <name type="synonym">Pullularia pullulans</name>
    <dbReference type="NCBI Taxonomy" id="5580"/>
    <lineage>
        <taxon>Eukaryota</taxon>
        <taxon>Fungi</taxon>
        <taxon>Dikarya</taxon>
        <taxon>Ascomycota</taxon>
        <taxon>Pezizomycotina</taxon>
        <taxon>Dothideomycetes</taxon>
        <taxon>Dothideomycetidae</taxon>
        <taxon>Dothideales</taxon>
        <taxon>Saccotheciaceae</taxon>
        <taxon>Aureobasidium</taxon>
    </lineage>
</organism>
<evidence type="ECO:0000313" key="7">
    <source>
        <dbReference type="Proteomes" id="UP000308014"/>
    </source>
</evidence>
<evidence type="ECO:0000256" key="3">
    <source>
        <dbReference type="ARBA" id="ARBA00023274"/>
    </source>
</evidence>
<evidence type="ECO:0000313" key="6">
    <source>
        <dbReference type="EMBL" id="THW12621.1"/>
    </source>
</evidence>
<dbReference type="GO" id="GO:1990904">
    <property type="term" value="C:ribonucleoprotein complex"/>
    <property type="evidence" value="ECO:0007669"/>
    <property type="project" value="UniProtKB-KW"/>
</dbReference>